<protein>
    <recommendedName>
        <fullName evidence="4">GDP-mannose pyrophosphatase</fullName>
    </recommendedName>
    <alternativeName>
        <fullName evidence="6">GDP-mannose hydrolase</fullName>
    </alternativeName>
    <alternativeName>
        <fullName evidence="7">GDPMK</fullName>
    </alternativeName>
</protein>
<evidence type="ECO:0000256" key="7">
    <source>
        <dbReference type="ARBA" id="ARBA00032272"/>
    </source>
</evidence>
<dbReference type="Proteomes" id="UP001595692">
    <property type="component" value="Unassembled WGS sequence"/>
</dbReference>
<keyword evidence="10" id="KW-1185">Reference proteome</keyword>
<evidence type="ECO:0000256" key="1">
    <source>
        <dbReference type="ARBA" id="ARBA00000847"/>
    </source>
</evidence>
<comment type="catalytic activity">
    <reaction evidence="1">
        <text>GDP-alpha-D-mannose + H2O = alpha-D-mannose 1-phosphate + GMP + 2 H(+)</text>
        <dbReference type="Rhea" id="RHEA:27978"/>
        <dbReference type="ChEBI" id="CHEBI:15377"/>
        <dbReference type="ChEBI" id="CHEBI:15378"/>
        <dbReference type="ChEBI" id="CHEBI:57527"/>
        <dbReference type="ChEBI" id="CHEBI:58115"/>
        <dbReference type="ChEBI" id="CHEBI:58409"/>
    </reaction>
</comment>
<evidence type="ECO:0000256" key="5">
    <source>
        <dbReference type="ARBA" id="ARBA00022801"/>
    </source>
</evidence>
<comment type="cofactor">
    <cofactor evidence="2">
        <name>Mg(2+)</name>
        <dbReference type="ChEBI" id="CHEBI:18420"/>
    </cofactor>
</comment>
<evidence type="ECO:0000313" key="9">
    <source>
        <dbReference type="EMBL" id="MFC3914168.1"/>
    </source>
</evidence>
<dbReference type="SUPFAM" id="SSF55811">
    <property type="entry name" value="Nudix"/>
    <property type="match status" value="1"/>
</dbReference>
<dbReference type="PANTHER" id="PTHR11839:SF18">
    <property type="entry name" value="NUDIX HYDROLASE DOMAIN-CONTAINING PROTEIN"/>
    <property type="match status" value="1"/>
</dbReference>
<dbReference type="Gene3D" id="3.90.79.10">
    <property type="entry name" value="Nucleoside Triphosphate Pyrophosphohydrolase"/>
    <property type="match status" value="1"/>
</dbReference>
<evidence type="ECO:0000256" key="2">
    <source>
        <dbReference type="ARBA" id="ARBA00001946"/>
    </source>
</evidence>
<dbReference type="CDD" id="cd24161">
    <property type="entry name" value="NUDIX_ADPRase_Ndx2"/>
    <property type="match status" value="1"/>
</dbReference>
<evidence type="ECO:0000313" key="10">
    <source>
        <dbReference type="Proteomes" id="UP001595692"/>
    </source>
</evidence>
<dbReference type="EMBL" id="JBHSAF010000014">
    <property type="protein sequence ID" value="MFC3914168.1"/>
    <property type="molecule type" value="Genomic_DNA"/>
</dbReference>
<comment type="similarity">
    <text evidence="3">Belongs to the Nudix hydrolase family. NudK subfamily.</text>
</comment>
<dbReference type="PROSITE" id="PS51462">
    <property type="entry name" value="NUDIX"/>
    <property type="match status" value="1"/>
</dbReference>
<evidence type="ECO:0000259" key="8">
    <source>
        <dbReference type="PROSITE" id="PS51462"/>
    </source>
</evidence>
<comment type="caution">
    <text evidence="9">The sequence shown here is derived from an EMBL/GenBank/DDBJ whole genome shotgun (WGS) entry which is preliminary data.</text>
</comment>
<gene>
    <name evidence="9" type="ORF">ACFOSS_11890</name>
</gene>
<dbReference type="RefSeq" id="WP_377152765.1">
    <property type="nucleotide sequence ID" value="NZ_JBHSAF010000014.1"/>
</dbReference>
<evidence type="ECO:0000256" key="6">
    <source>
        <dbReference type="ARBA" id="ARBA00032162"/>
    </source>
</evidence>
<keyword evidence="5" id="KW-0378">Hydrolase</keyword>
<dbReference type="InterPro" id="IPR015797">
    <property type="entry name" value="NUDIX_hydrolase-like_dom_sf"/>
</dbReference>
<evidence type="ECO:0000256" key="3">
    <source>
        <dbReference type="ARBA" id="ARBA00007275"/>
    </source>
</evidence>
<feature type="domain" description="Nudix hydrolase" evidence="8">
    <location>
        <begin position="39"/>
        <end position="168"/>
    </location>
</feature>
<accession>A0ABV8CPY2</accession>
<name>A0ABV8CPY2_9GAMM</name>
<reference evidence="10" key="1">
    <citation type="journal article" date="2019" name="Int. J. Syst. Evol. Microbiol.">
        <title>The Global Catalogue of Microorganisms (GCM) 10K type strain sequencing project: providing services to taxonomists for standard genome sequencing and annotation.</title>
        <authorList>
            <consortium name="The Broad Institute Genomics Platform"/>
            <consortium name="The Broad Institute Genome Sequencing Center for Infectious Disease"/>
            <person name="Wu L."/>
            <person name="Ma J."/>
        </authorList>
    </citation>
    <scope>NUCLEOTIDE SEQUENCE [LARGE SCALE GENOMIC DNA]</scope>
    <source>
        <strain evidence="10">CCUG 54939</strain>
    </source>
</reference>
<sequence>MPEIERVNRVTVYRNRWMQVYEDSVRRADGSEGIYGIVDKPHFAVIVPLHEDGITLVQQFRYPIGQRVWELPQGSWESAHPTPETLARAELAEETGLRAERMQALGFLHAAYGYSTQGYHIFVATGLQQGASALEPEELGLIARKFSLPQIRQLLLSGAISDATTVATFGLLQLHGIVHWPPDR</sequence>
<dbReference type="Pfam" id="PF00293">
    <property type="entry name" value="NUDIX"/>
    <property type="match status" value="1"/>
</dbReference>
<dbReference type="PANTHER" id="PTHR11839">
    <property type="entry name" value="UDP/ADP-SUGAR PYROPHOSPHATASE"/>
    <property type="match status" value="1"/>
</dbReference>
<evidence type="ECO:0000256" key="4">
    <source>
        <dbReference type="ARBA" id="ARBA00016377"/>
    </source>
</evidence>
<dbReference type="InterPro" id="IPR000086">
    <property type="entry name" value="NUDIX_hydrolase_dom"/>
</dbReference>
<proteinExistence type="inferred from homology"/>
<organism evidence="9 10">
    <name type="scientific">Pseudaeromonas sharmana</name>
    <dbReference type="NCBI Taxonomy" id="328412"/>
    <lineage>
        <taxon>Bacteria</taxon>
        <taxon>Pseudomonadati</taxon>
        <taxon>Pseudomonadota</taxon>
        <taxon>Gammaproteobacteria</taxon>
        <taxon>Aeromonadales</taxon>
        <taxon>Aeromonadaceae</taxon>
        <taxon>Pseudaeromonas</taxon>
    </lineage>
</organism>